<sequence length="270" mass="30502">MDFKDVGWYASNTLSILEGARMPWHDVHMSLTGPMVLDIVQHFVERWNEIRVPPALSVTESGSVQEARDGVRREMDCDGGHSSIALNTTTPTVDTEVRCARRKLEWSTMLIQHLSPRRLDSPTMLDLGSMDSIYHASEDGAHGEERVRREGTLLRPRLARHSSMGFNSSHNRLFFQACQSSQRNWLVRDGRCRQGSIYLGDDVFMDSMGYKPGSMSTYPVQLGYLSRNESRNQEADDVSFKHNVSQRDDVSNRPAISQHNNSTNTVQASA</sequence>
<dbReference type="AlphaFoldDB" id="A0A2H3APV9"/>
<evidence type="ECO:0000313" key="2">
    <source>
        <dbReference type="EMBL" id="PBK58804.1"/>
    </source>
</evidence>
<name>A0A2H3APV9_9AGAR</name>
<keyword evidence="3" id="KW-1185">Reference proteome</keyword>
<dbReference type="SUPFAM" id="SSF56024">
    <property type="entry name" value="Phospholipase D/nuclease"/>
    <property type="match status" value="1"/>
</dbReference>
<feature type="compositionally biased region" description="Polar residues" evidence="1">
    <location>
        <begin position="254"/>
        <end position="270"/>
    </location>
</feature>
<dbReference type="Gene3D" id="3.30.870.10">
    <property type="entry name" value="Endonuclease Chain A"/>
    <property type="match status" value="1"/>
</dbReference>
<dbReference type="STRING" id="1076256.A0A2H3APV9"/>
<dbReference type="Proteomes" id="UP000218334">
    <property type="component" value="Unassembled WGS sequence"/>
</dbReference>
<accession>A0A2H3APV9</accession>
<dbReference type="EMBL" id="KZ293522">
    <property type="protein sequence ID" value="PBK58804.1"/>
    <property type="molecule type" value="Genomic_DNA"/>
</dbReference>
<evidence type="ECO:0000313" key="3">
    <source>
        <dbReference type="Proteomes" id="UP000218334"/>
    </source>
</evidence>
<gene>
    <name evidence="2" type="ORF">ARMSODRAFT_1027928</name>
</gene>
<protein>
    <submittedName>
        <fullName evidence="2">Uncharacterized protein</fullName>
    </submittedName>
</protein>
<reference evidence="3" key="1">
    <citation type="journal article" date="2017" name="Nat. Ecol. Evol.">
        <title>Genome expansion and lineage-specific genetic innovations in the forest pathogenic fungi Armillaria.</title>
        <authorList>
            <person name="Sipos G."/>
            <person name="Prasanna A.N."/>
            <person name="Walter M.C."/>
            <person name="O'Connor E."/>
            <person name="Balint B."/>
            <person name="Krizsan K."/>
            <person name="Kiss B."/>
            <person name="Hess J."/>
            <person name="Varga T."/>
            <person name="Slot J."/>
            <person name="Riley R."/>
            <person name="Boka B."/>
            <person name="Rigling D."/>
            <person name="Barry K."/>
            <person name="Lee J."/>
            <person name="Mihaltcheva S."/>
            <person name="LaButti K."/>
            <person name="Lipzen A."/>
            <person name="Waldron R."/>
            <person name="Moloney N.M."/>
            <person name="Sperisen C."/>
            <person name="Kredics L."/>
            <person name="Vagvoelgyi C."/>
            <person name="Patrignani A."/>
            <person name="Fitzpatrick D."/>
            <person name="Nagy I."/>
            <person name="Doyle S."/>
            <person name="Anderson J.B."/>
            <person name="Grigoriev I.V."/>
            <person name="Gueldener U."/>
            <person name="Muensterkoetter M."/>
            <person name="Nagy L.G."/>
        </authorList>
    </citation>
    <scope>NUCLEOTIDE SEQUENCE [LARGE SCALE GENOMIC DNA]</scope>
    <source>
        <strain evidence="3">28-4</strain>
    </source>
</reference>
<evidence type="ECO:0000256" key="1">
    <source>
        <dbReference type="SAM" id="MobiDB-lite"/>
    </source>
</evidence>
<organism evidence="2 3">
    <name type="scientific">Armillaria solidipes</name>
    <dbReference type="NCBI Taxonomy" id="1076256"/>
    <lineage>
        <taxon>Eukaryota</taxon>
        <taxon>Fungi</taxon>
        <taxon>Dikarya</taxon>
        <taxon>Basidiomycota</taxon>
        <taxon>Agaricomycotina</taxon>
        <taxon>Agaricomycetes</taxon>
        <taxon>Agaricomycetidae</taxon>
        <taxon>Agaricales</taxon>
        <taxon>Marasmiineae</taxon>
        <taxon>Physalacriaceae</taxon>
        <taxon>Armillaria</taxon>
    </lineage>
</organism>
<proteinExistence type="predicted"/>
<feature type="region of interest" description="Disordered" evidence="1">
    <location>
        <begin position="243"/>
        <end position="270"/>
    </location>
</feature>